<feature type="domain" description="HTH lysR-type" evidence="5">
    <location>
        <begin position="1"/>
        <end position="58"/>
    </location>
</feature>
<dbReference type="Pfam" id="PF03466">
    <property type="entry name" value="LysR_substrate"/>
    <property type="match status" value="1"/>
</dbReference>
<evidence type="ECO:0000259" key="5">
    <source>
        <dbReference type="PROSITE" id="PS50931"/>
    </source>
</evidence>
<keyword evidence="3" id="KW-0238">DNA-binding</keyword>
<dbReference type="InterPro" id="IPR036388">
    <property type="entry name" value="WH-like_DNA-bd_sf"/>
</dbReference>
<evidence type="ECO:0000256" key="2">
    <source>
        <dbReference type="ARBA" id="ARBA00023015"/>
    </source>
</evidence>
<dbReference type="CDD" id="cd08414">
    <property type="entry name" value="PBP2_LTTR_aromatics_like"/>
    <property type="match status" value="1"/>
</dbReference>
<gene>
    <name evidence="6" type="ORF">GCM10022261_10190</name>
</gene>
<evidence type="ECO:0000313" key="7">
    <source>
        <dbReference type="Proteomes" id="UP001501586"/>
    </source>
</evidence>
<keyword evidence="4" id="KW-0804">Transcription</keyword>
<dbReference type="InterPro" id="IPR000847">
    <property type="entry name" value="LysR_HTH_N"/>
</dbReference>
<dbReference type="EMBL" id="BAABAZ010000004">
    <property type="protein sequence ID" value="GAA4283488.1"/>
    <property type="molecule type" value="Genomic_DNA"/>
</dbReference>
<name>A0ABP8EHR1_9MICO</name>
<protein>
    <submittedName>
        <fullName evidence="6">LysR substrate-binding domain-containing protein</fullName>
    </submittedName>
</protein>
<sequence length="308" mass="33248">MEIHQIRAFLAVAEELHFGRAAEKLGMAQPPLSRTIRQLERELGTDLFHRTTRSVTLSPAGKALIAPARAVLDSAETARESIKLATLGEIGHVRFGFAGASSNKLVARLAYTARQRKPGITLDLESTTFATEALSRVIDGTLDLALVRWQAKPPRITGRPVMIERPVVAMYSDHPFVGRPSLEISDIADEELVLLPGASGSAMRELIFHWFFRAGHTPKVVQEAPDSWMVGALVSAGMGISITYDSVIASFNDPNLVTVPLKVDHDPIKVYLAHREDDDNPALHEVLAAAEIALPTVSDAAVTAAAAG</sequence>
<dbReference type="PANTHER" id="PTHR30346">
    <property type="entry name" value="TRANSCRIPTIONAL DUAL REGULATOR HCAR-RELATED"/>
    <property type="match status" value="1"/>
</dbReference>
<comment type="similarity">
    <text evidence="1">Belongs to the LysR transcriptional regulatory family.</text>
</comment>
<dbReference type="RefSeq" id="WP_236863543.1">
    <property type="nucleotide sequence ID" value="NZ_BAABAZ010000004.1"/>
</dbReference>
<keyword evidence="2" id="KW-0805">Transcription regulation</keyword>
<dbReference type="Gene3D" id="3.40.190.10">
    <property type="entry name" value="Periplasmic binding protein-like II"/>
    <property type="match status" value="2"/>
</dbReference>
<keyword evidence="7" id="KW-1185">Reference proteome</keyword>
<dbReference type="PRINTS" id="PR00039">
    <property type="entry name" value="HTHLYSR"/>
</dbReference>
<dbReference type="InterPro" id="IPR005119">
    <property type="entry name" value="LysR_subst-bd"/>
</dbReference>
<dbReference type="SUPFAM" id="SSF53850">
    <property type="entry name" value="Periplasmic binding protein-like II"/>
    <property type="match status" value="1"/>
</dbReference>
<evidence type="ECO:0000256" key="3">
    <source>
        <dbReference type="ARBA" id="ARBA00023125"/>
    </source>
</evidence>
<dbReference type="SUPFAM" id="SSF46785">
    <property type="entry name" value="Winged helix' DNA-binding domain"/>
    <property type="match status" value="1"/>
</dbReference>
<dbReference type="Proteomes" id="UP001501586">
    <property type="component" value="Unassembled WGS sequence"/>
</dbReference>
<proteinExistence type="inferred from homology"/>
<dbReference type="PROSITE" id="PS50931">
    <property type="entry name" value="HTH_LYSR"/>
    <property type="match status" value="1"/>
</dbReference>
<dbReference type="Pfam" id="PF00126">
    <property type="entry name" value="HTH_1"/>
    <property type="match status" value="1"/>
</dbReference>
<evidence type="ECO:0000256" key="1">
    <source>
        <dbReference type="ARBA" id="ARBA00009437"/>
    </source>
</evidence>
<comment type="caution">
    <text evidence="6">The sequence shown here is derived from an EMBL/GenBank/DDBJ whole genome shotgun (WGS) entry which is preliminary data.</text>
</comment>
<accession>A0ABP8EHR1</accession>
<dbReference type="InterPro" id="IPR036390">
    <property type="entry name" value="WH_DNA-bd_sf"/>
</dbReference>
<evidence type="ECO:0000313" key="6">
    <source>
        <dbReference type="EMBL" id="GAA4283488.1"/>
    </source>
</evidence>
<evidence type="ECO:0000256" key="4">
    <source>
        <dbReference type="ARBA" id="ARBA00023163"/>
    </source>
</evidence>
<organism evidence="6 7">
    <name type="scientific">Brevibacterium daeguense</name>
    <dbReference type="NCBI Taxonomy" id="909936"/>
    <lineage>
        <taxon>Bacteria</taxon>
        <taxon>Bacillati</taxon>
        <taxon>Actinomycetota</taxon>
        <taxon>Actinomycetes</taxon>
        <taxon>Micrococcales</taxon>
        <taxon>Brevibacteriaceae</taxon>
        <taxon>Brevibacterium</taxon>
    </lineage>
</organism>
<reference evidence="7" key="1">
    <citation type="journal article" date="2019" name="Int. J. Syst. Evol. Microbiol.">
        <title>The Global Catalogue of Microorganisms (GCM) 10K type strain sequencing project: providing services to taxonomists for standard genome sequencing and annotation.</title>
        <authorList>
            <consortium name="The Broad Institute Genomics Platform"/>
            <consortium name="The Broad Institute Genome Sequencing Center for Infectious Disease"/>
            <person name="Wu L."/>
            <person name="Ma J."/>
        </authorList>
    </citation>
    <scope>NUCLEOTIDE SEQUENCE [LARGE SCALE GENOMIC DNA]</scope>
    <source>
        <strain evidence="7">JCM 17458</strain>
    </source>
</reference>
<dbReference type="PANTHER" id="PTHR30346:SF0">
    <property type="entry name" value="HCA OPERON TRANSCRIPTIONAL ACTIVATOR HCAR"/>
    <property type="match status" value="1"/>
</dbReference>
<dbReference type="Gene3D" id="1.10.10.10">
    <property type="entry name" value="Winged helix-like DNA-binding domain superfamily/Winged helix DNA-binding domain"/>
    <property type="match status" value="1"/>
</dbReference>